<protein>
    <submittedName>
        <fullName evidence="4">Sugar transferase</fullName>
    </submittedName>
</protein>
<evidence type="ECO:0000313" key="5">
    <source>
        <dbReference type="Proteomes" id="UP000032512"/>
    </source>
</evidence>
<dbReference type="EMBL" id="JXIQ01000098">
    <property type="protein sequence ID" value="KIY21670.1"/>
    <property type="molecule type" value="Genomic_DNA"/>
</dbReference>
<dbReference type="Pfam" id="PF02397">
    <property type="entry name" value="Bac_transf"/>
    <property type="match status" value="1"/>
</dbReference>
<evidence type="ECO:0000256" key="2">
    <source>
        <dbReference type="SAM" id="Phobius"/>
    </source>
</evidence>
<keyword evidence="2" id="KW-0472">Membrane</keyword>
<dbReference type="OrthoDB" id="9808602at2"/>
<feature type="transmembrane region" description="Helical" evidence="2">
    <location>
        <begin position="12"/>
        <end position="32"/>
    </location>
</feature>
<organism evidence="4 5">
    <name type="scientific">Mesobacillus subterraneus</name>
    <dbReference type="NCBI Taxonomy" id="285983"/>
    <lineage>
        <taxon>Bacteria</taxon>
        <taxon>Bacillati</taxon>
        <taxon>Bacillota</taxon>
        <taxon>Bacilli</taxon>
        <taxon>Bacillales</taxon>
        <taxon>Bacillaceae</taxon>
        <taxon>Mesobacillus</taxon>
    </lineage>
</organism>
<name>A0A0D6Z8H7_9BACI</name>
<dbReference type="PANTHER" id="PTHR30576">
    <property type="entry name" value="COLANIC BIOSYNTHESIS UDP-GLUCOSE LIPID CARRIER TRANSFERASE"/>
    <property type="match status" value="1"/>
</dbReference>
<dbReference type="PATRIC" id="fig|285983.3.peg.1284"/>
<proteinExistence type="inferred from homology"/>
<evidence type="ECO:0000259" key="3">
    <source>
        <dbReference type="Pfam" id="PF02397"/>
    </source>
</evidence>
<gene>
    <name evidence="4" type="ORF">UB32_12560</name>
</gene>
<dbReference type="GO" id="GO:0016780">
    <property type="term" value="F:phosphotransferase activity, for other substituted phosphate groups"/>
    <property type="evidence" value="ECO:0007669"/>
    <property type="project" value="TreeGrafter"/>
</dbReference>
<comment type="caution">
    <text evidence="4">The sequence shown here is derived from an EMBL/GenBank/DDBJ whole genome shotgun (WGS) entry which is preliminary data.</text>
</comment>
<dbReference type="PANTHER" id="PTHR30576:SF8">
    <property type="entry name" value="UNDECAPRENYL-PHOSPHATE GALACTOSE PHOSPHOTRANSFERASE"/>
    <property type="match status" value="1"/>
</dbReference>
<keyword evidence="5" id="KW-1185">Reference proteome</keyword>
<sequence length="204" mass="23232">MKRLVDVSSSIVLLMLLSPIILFTAMFVKAKLGSPVLFKQKRPGLYGKPFWLYKFRTMTDGRDRFGELLPDKLRLTPAGQFLRKYSLDELPQLINVLKGELSLVGPRPLLMEYLPLYNEEQAKRHLVRPGITGLAQISGRNSLSWEEKFRLDVWYVDNRSFLLDVKIIGKTFYKVIQSEGITQPGNLTVEPFKGSKSIAKEGNG</sequence>
<comment type="similarity">
    <text evidence="1">Belongs to the bacterial sugar transferase family.</text>
</comment>
<dbReference type="Proteomes" id="UP000032512">
    <property type="component" value="Unassembled WGS sequence"/>
</dbReference>
<keyword evidence="2" id="KW-0812">Transmembrane</keyword>
<dbReference type="AlphaFoldDB" id="A0A0D6Z8H7"/>
<evidence type="ECO:0000313" key="4">
    <source>
        <dbReference type="EMBL" id="KIY21670.1"/>
    </source>
</evidence>
<keyword evidence="2" id="KW-1133">Transmembrane helix</keyword>
<evidence type="ECO:0000256" key="1">
    <source>
        <dbReference type="ARBA" id="ARBA00006464"/>
    </source>
</evidence>
<feature type="domain" description="Bacterial sugar transferase" evidence="3">
    <location>
        <begin position="2"/>
        <end position="176"/>
    </location>
</feature>
<accession>A0A0D6Z8H7</accession>
<dbReference type="InterPro" id="IPR003362">
    <property type="entry name" value="Bact_transf"/>
</dbReference>
<keyword evidence="4" id="KW-0808">Transferase</keyword>
<dbReference type="RefSeq" id="WP_044394275.1">
    <property type="nucleotide sequence ID" value="NZ_JXIQ01000098.1"/>
</dbReference>
<reference evidence="4 5" key="1">
    <citation type="submission" date="2015-01" db="EMBL/GenBank/DDBJ databases">
        <title>Draft genome sequences of the supercritical CO2 tolerant bacteria Bacillus subterraneus MITOT1 and Bacillus cereus MIT0214.</title>
        <authorList>
            <person name="Peet K.C."/>
            <person name="Thompson J.R."/>
        </authorList>
    </citation>
    <scope>NUCLEOTIDE SEQUENCE [LARGE SCALE GENOMIC DNA]</scope>
    <source>
        <strain evidence="4 5">MITOT1</strain>
    </source>
</reference>